<dbReference type="EMBL" id="JAGIYY010000005">
    <property type="protein sequence ID" value="MBP0439983.1"/>
    <property type="molecule type" value="Genomic_DNA"/>
</dbReference>
<keyword evidence="1" id="KW-0175">Coiled coil</keyword>
<accession>A0A8J7UJF2</accession>
<evidence type="ECO:0000313" key="3">
    <source>
        <dbReference type="EMBL" id="MBP0439983.1"/>
    </source>
</evidence>
<feature type="transmembrane region" description="Helical" evidence="2">
    <location>
        <begin position="602"/>
        <end position="626"/>
    </location>
</feature>
<evidence type="ECO:0000256" key="2">
    <source>
        <dbReference type="SAM" id="Phobius"/>
    </source>
</evidence>
<comment type="caution">
    <text evidence="3">The sequence shown here is derived from an EMBL/GenBank/DDBJ whole genome shotgun (WGS) entry which is preliminary data.</text>
</comment>
<protein>
    <submittedName>
        <fullName evidence="3">Uncharacterized protein</fullName>
    </submittedName>
</protein>
<sequence length="705" mass="78484">MTVTRQALRVYATLEGLKPKNEADVLDALIPFLSPLLDLLDGKVFETGLLIAGLHKLYGWKISTEVALVFQERLEAHGLLVKPDPKARIWLVQARSAEADEGASFAQDMRQVVEAFQQFAQSLNDLLHRDRSDEDALDLLVKFLVTLDVSSQGKRDANGDKYSELLKTLAPEDTHLHADERYLAARFVDQVSKTDEELFGKLTKLAAVGMLTEVVQDFVEPSQNGEQSKLTIVLDAPLALAALGVSGTEAQRDVSLNIDAARQIGCSVVVLEESCDEMSRILKTTLATPRQNRHGPTHSAIVKGQVREQFVEIVQRDPERALRAIGVTVRQLTLAGTPSQHVHFTEALFQDFQAAINWRQGFPDAIRHDATVMTLVCRLREGHRAVDIFDNRFVFITNNGAFVRLARQFSLECGIVQERHCPPVIQHASFAVAAWLRTGFGAQSDIPTAHLLAHCERVLNVRKEVVQRARELLRTITPEQEAQYDLLLQDARSVTKLMDFTLGDEERLTEATIPTLLAEMKRATVSELKEEHEKAVAAQRRKHAEERKQAAAIQAQLAGEVRNLQSRLDANEAQQQAKLSRLQSSINAVVAEANRRMTSVRYFTTLIASVIALLLLLNAVFGWVNWQADQPVLYAAGTGLGLYGALQQFISWPSFGFGSVLNWVGKVRLRRALERRGLIADVDESEFSWSYGQADRAPIGTSQTT</sequence>
<keyword evidence="2" id="KW-0812">Transmembrane</keyword>
<feature type="coiled-coil region" evidence="1">
    <location>
        <begin position="528"/>
        <end position="574"/>
    </location>
</feature>
<proteinExistence type="predicted"/>
<evidence type="ECO:0000313" key="4">
    <source>
        <dbReference type="Proteomes" id="UP000666240"/>
    </source>
</evidence>
<keyword evidence="4" id="KW-1185">Reference proteome</keyword>
<keyword evidence="2" id="KW-0472">Membrane</keyword>
<dbReference type="Proteomes" id="UP000666240">
    <property type="component" value="Unassembled WGS sequence"/>
</dbReference>
<name>A0A8J7UJF2_9HYPH</name>
<keyword evidence="2" id="KW-1133">Transmembrane helix</keyword>
<organism evidence="3 4">
    <name type="scientific">Tianweitania sediminis</name>
    <dbReference type="NCBI Taxonomy" id="1502156"/>
    <lineage>
        <taxon>Bacteria</taxon>
        <taxon>Pseudomonadati</taxon>
        <taxon>Pseudomonadota</taxon>
        <taxon>Alphaproteobacteria</taxon>
        <taxon>Hyphomicrobiales</taxon>
        <taxon>Phyllobacteriaceae</taxon>
        <taxon>Tianweitania</taxon>
    </lineage>
</organism>
<dbReference type="AlphaFoldDB" id="A0A8J7UJF2"/>
<dbReference type="RefSeq" id="WP_209336025.1">
    <property type="nucleotide sequence ID" value="NZ_JAGIYY010000005.1"/>
</dbReference>
<reference evidence="3" key="1">
    <citation type="submission" date="2021-03" db="EMBL/GenBank/DDBJ databases">
        <title>Genome sequencing and assembly of Tianweitania sediminis.</title>
        <authorList>
            <person name="Chhetri G."/>
        </authorList>
    </citation>
    <scope>NUCLEOTIDE SEQUENCE</scope>
    <source>
        <strain evidence="3">Z8</strain>
    </source>
</reference>
<gene>
    <name evidence="3" type="ORF">J5Y06_15090</name>
</gene>
<evidence type="ECO:0000256" key="1">
    <source>
        <dbReference type="SAM" id="Coils"/>
    </source>
</evidence>
<feature type="transmembrane region" description="Helical" evidence="2">
    <location>
        <begin position="646"/>
        <end position="665"/>
    </location>
</feature>